<proteinExistence type="predicted"/>
<organism evidence="1">
    <name type="scientific">Rhizopus microsporus var. microsporus</name>
    <dbReference type="NCBI Taxonomy" id="86635"/>
    <lineage>
        <taxon>Eukaryota</taxon>
        <taxon>Fungi</taxon>
        <taxon>Fungi incertae sedis</taxon>
        <taxon>Mucoromycota</taxon>
        <taxon>Mucoromycotina</taxon>
        <taxon>Mucoromycetes</taxon>
        <taxon>Mucorales</taxon>
        <taxon>Mucorineae</taxon>
        <taxon>Rhizopodaceae</taxon>
        <taxon>Rhizopus</taxon>
    </lineage>
</organism>
<evidence type="ECO:0000313" key="1">
    <source>
        <dbReference type="EMBL" id="ORE02769.1"/>
    </source>
</evidence>
<dbReference type="AlphaFoldDB" id="A0A1X0QSP9"/>
<gene>
    <name evidence="1" type="ORF">BCV72DRAFT_214575</name>
</gene>
<sequence>VFTRIHVIQCLHMRRRLFMSQTIEDPLSFLIFTHEFLHSSLVYCMYHLS</sequence>
<reference evidence="1" key="1">
    <citation type="journal article" date="2016" name="Proc. Natl. Acad. Sci. U.S.A.">
        <title>Lipid metabolic changes in an early divergent fungus govern the establishment of a mutualistic symbiosis with endobacteria.</title>
        <authorList>
            <person name="Lastovetsky O.A."/>
            <person name="Gaspar M.L."/>
            <person name="Mondo S.J."/>
            <person name="LaButti K.M."/>
            <person name="Sandor L."/>
            <person name="Grigoriev I.V."/>
            <person name="Henry S.A."/>
            <person name="Pawlowska T.E."/>
        </authorList>
    </citation>
    <scope>NUCLEOTIDE SEQUENCE [LARGE SCALE GENOMIC DNA]</scope>
    <source>
        <strain evidence="1">ATCC 52814</strain>
    </source>
</reference>
<dbReference type="VEuPathDB" id="FungiDB:BCV72DRAFT_214575"/>
<protein>
    <submittedName>
        <fullName evidence="1">Uncharacterized protein</fullName>
    </submittedName>
</protein>
<feature type="non-terminal residue" evidence="1">
    <location>
        <position position="1"/>
    </location>
</feature>
<accession>A0A1X0QSP9</accession>
<name>A0A1X0QSP9_RHIZD</name>
<dbReference type="Proteomes" id="UP000242414">
    <property type="component" value="Unassembled WGS sequence"/>
</dbReference>
<dbReference type="EMBL" id="KV922033">
    <property type="protein sequence ID" value="ORE02769.1"/>
    <property type="molecule type" value="Genomic_DNA"/>
</dbReference>